<evidence type="ECO:0000313" key="1">
    <source>
        <dbReference type="EMBL" id="ECZ6967976.1"/>
    </source>
</evidence>
<sequence>MVKYHPVHVTKNRIKTDDVTDIYFVEPFWKEGENHIIESLMFFEELQKSFNLFNHKYGLNKYILRIPWEFVLIHMERISKLNSVGLFAVSVDFNNNHKFLSEYIRSRRDYGMEVWFDFCGKHSYSSEIKNLGFFFQACVVPRDPNFISSVYHYHKFQNILVGDINDVEQRAVYQN</sequence>
<proteinExistence type="predicted"/>
<organism evidence="1">
    <name type="scientific">Salmonella enterica</name>
    <name type="common">Salmonella choleraesuis</name>
    <dbReference type="NCBI Taxonomy" id="28901"/>
    <lineage>
        <taxon>Bacteria</taxon>
        <taxon>Pseudomonadati</taxon>
        <taxon>Pseudomonadota</taxon>
        <taxon>Gammaproteobacteria</taxon>
        <taxon>Enterobacterales</taxon>
        <taxon>Enterobacteriaceae</taxon>
        <taxon>Salmonella</taxon>
    </lineage>
</organism>
<gene>
    <name evidence="1" type="ORF">F8X92_22175</name>
</gene>
<dbReference type="EMBL" id="AALHMY010000119">
    <property type="protein sequence ID" value="ECZ6967976.1"/>
    <property type="molecule type" value="Genomic_DNA"/>
</dbReference>
<accession>A0A624TBA3</accession>
<dbReference type="AlphaFoldDB" id="A0A624TBA3"/>
<comment type="caution">
    <text evidence="1">The sequence shown here is derived from an EMBL/GenBank/DDBJ whole genome shotgun (WGS) entry which is preliminary data.</text>
</comment>
<reference evidence="1" key="1">
    <citation type="submission" date="2019-10" db="EMBL/GenBank/DDBJ databases">
        <authorList>
            <consortium name="PulseNet: The National Subtyping Network for Foodborne Disease Surveillance"/>
            <person name="Tarr C.L."/>
            <person name="Trees E."/>
            <person name="Katz L.S."/>
            <person name="Carleton-Romer H.A."/>
            <person name="Stroika S."/>
            <person name="Kucerova Z."/>
            <person name="Roache K.F."/>
            <person name="Sabol A.L."/>
            <person name="Besser J."/>
            <person name="Gerner-Smidt P."/>
        </authorList>
    </citation>
    <scope>NUCLEOTIDE SEQUENCE</scope>
    <source>
        <strain evidence="1">PNUSAS104268</strain>
    </source>
</reference>
<name>A0A624TBA3_SALER</name>
<feature type="non-terminal residue" evidence="1">
    <location>
        <position position="175"/>
    </location>
</feature>
<protein>
    <submittedName>
        <fullName evidence="1">TioA protein</fullName>
    </submittedName>
</protein>